<evidence type="ECO:0000313" key="5">
    <source>
        <dbReference type="Proteomes" id="UP000239863"/>
    </source>
</evidence>
<dbReference type="RefSeq" id="WP_104408854.1">
    <property type="nucleotide sequence ID" value="NZ_PTIS01000001.1"/>
</dbReference>
<accession>A0A2S6G0Q2</accession>
<dbReference type="OrthoDB" id="1883106at2"/>
<dbReference type="PANTHER" id="PTHR22550">
    <property type="entry name" value="SPORE GERMINATION PROTEIN"/>
    <property type="match status" value="1"/>
</dbReference>
<dbReference type="GO" id="GO:0009847">
    <property type="term" value="P:spore germination"/>
    <property type="evidence" value="ECO:0007669"/>
    <property type="project" value="InterPro"/>
</dbReference>
<reference evidence="4 5" key="1">
    <citation type="submission" date="2018-02" db="EMBL/GenBank/DDBJ databases">
        <title>Genomic Encyclopedia of Archaeal and Bacterial Type Strains, Phase II (KMG-II): from individual species to whole genera.</title>
        <authorList>
            <person name="Goeker M."/>
        </authorList>
    </citation>
    <scope>NUCLEOTIDE SEQUENCE [LARGE SCALE GENOMIC DNA]</scope>
    <source>
        <strain evidence="4 5">DSM 15099</strain>
    </source>
</reference>
<keyword evidence="2 3" id="KW-0472">Membrane</keyword>
<dbReference type="Pfam" id="PF03323">
    <property type="entry name" value="GerA"/>
    <property type="match status" value="1"/>
</dbReference>
<comment type="caution">
    <text evidence="4">The sequence shown here is derived from an EMBL/GenBank/DDBJ whole genome shotgun (WGS) entry which is preliminary data.</text>
</comment>
<sequence>MKSKIFLDKIEEDLNVGYGLYVRKLVVKDYIIHVAFISQITDKNDISGKIISPLLQYDKDDITIEIIAHSIIYTDNILIDEDENKILSYIYEGNSIIIVEGENSYIATNVIKKEKRNIETPQFENSIRAPLDAFNEDLNTNLNLIRSRMKDTGFKVEKFIVGTRTKTNIALAYVIDIANDNYINEIRSRIEKISIDGIFESGYIEKTISNKKNGLFPEMGITEKADTVGANLLEGKVCILIDGSNLALLAPKTFIEFFDSGEDHYSNTYFSTFVYITRILSFIITLTLSPMYVSIVSFHPDVLPSQYILALASTRAGVPVNAITEAFIMEIVVEILREASIRLPKKIGPAIGIVGTIVIGQAAVIAGLVSPLMVIIVSLGSITSFVAPDYTVINPVRILKFFMIIITGMFGLYGVAMGLTIILINLISTYSITVPYMAPLSPSNFKEILTSLYTSLFHKGTRPKFMKTKDKKRR</sequence>
<proteinExistence type="inferred from homology"/>
<dbReference type="PANTHER" id="PTHR22550:SF5">
    <property type="entry name" value="LEUCINE ZIPPER PROTEIN 4"/>
    <property type="match status" value="1"/>
</dbReference>
<feature type="transmembrane region" description="Helical" evidence="3">
    <location>
        <begin position="348"/>
        <end position="381"/>
    </location>
</feature>
<evidence type="ECO:0000313" key="4">
    <source>
        <dbReference type="EMBL" id="PPK49456.1"/>
    </source>
</evidence>
<feature type="transmembrane region" description="Helical" evidence="3">
    <location>
        <begin position="401"/>
        <end position="427"/>
    </location>
</feature>
<evidence type="ECO:0000256" key="3">
    <source>
        <dbReference type="SAM" id="Phobius"/>
    </source>
</evidence>
<dbReference type="EMBL" id="PTIS01000001">
    <property type="protein sequence ID" value="PPK49456.1"/>
    <property type="molecule type" value="Genomic_DNA"/>
</dbReference>
<gene>
    <name evidence="4" type="ORF">BD821_101117</name>
</gene>
<dbReference type="InterPro" id="IPR050768">
    <property type="entry name" value="UPF0353/GerABKA_families"/>
</dbReference>
<evidence type="ECO:0000256" key="1">
    <source>
        <dbReference type="ARBA" id="ARBA00005278"/>
    </source>
</evidence>
<keyword evidence="3" id="KW-0812">Transmembrane</keyword>
<dbReference type="STRING" id="37659.GCA_000703125_02841"/>
<dbReference type="InterPro" id="IPR004995">
    <property type="entry name" value="Spore_Ger"/>
</dbReference>
<dbReference type="AlphaFoldDB" id="A0A2S6G0Q2"/>
<feature type="transmembrane region" description="Helical" evidence="3">
    <location>
        <begin position="279"/>
        <end position="298"/>
    </location>
</feature>
<comment type="similarity">
    <text evidence="1">Belongs to the GerABKA family.</text>
</comment>
<dbReference type="PIRSF" id="PIRSF005690">
    <property type="entry name" value="GerBA"/>
    <property type="match status" value="1"/>
</dbReference>
<protein>
    <submittedName>
        <fullName evidence="4">Spore germination protein KA</fullName>
    </submittedName>
</protein>
<keyword evidence="3" id="KW-1133">Transmembrane helix</keyword>
<name>A0A2S6G0Q2_9CLOT</name>
<organism evidence="4 5">
    <name type="scientific">Clostridium algidicarnis DSM 15099</name>
    <dbReference type="NCBI Taxonomy" id="1121295"/>
    <lineage>
        <taxon>Bacteria</taxon>
        <taxon>Bacillati</taxon>
        <taxon>Bacillota</taxon>
        <taxon>Clostridia</taxon>
        <taxon>Eubacteriales</taxon>
        <taxon>Clostridiaceae</taxon>
        <taxon>Clostridium</taxon>
    </lineage>
</organism>
<dbReference type="GO" id="GO:0016020">
    <property type="term" value="C:membrane"/>
    <property type="evidence" value="ECO:0007669"/>
    <property type="project" value="InterPro"/>
</dbReference>
<evidence type="ECO:0000256" key="2">
    <source>
        <dbReference type="ARBA" id="ARBA00023136"/>
    </source>
</evidence>
<dbReference type="Proteomes" id="UP000239863">
    <property type="component" value="Unassembled WGS sequence"/>
</dbReference>